<comment type="caution">
    <text evidence="1">The sequence shown here is derived from an EMBL/GenBank/DDBJ whole genome shotgun (WGS) entry which is preliminary data.</text>
</comment>
<protein>
    <recommendedName>
        <fullName evidence="3">DUF924 domain-containing protein</fullName>
    </recommendedName>
</protein>
<organism evidence="1 2">
    <name type="scientific">Microcoleus asticus IPMA8</name>
    <dbReference type="NCBI Taxonomy" id="2563858"/>
    <lineage>
        <taxon>Bacteria</taxon>
        <taxon>Bacillati</taxon>
        <taxon>Cyanobacteriota</taxon>
        <taxon>Cyanophyceae</taxon>
        <taxon>Oscillatoriophycideae</taxon>
        <taxon>Oscillatoriales</taxon>
        <taxon>Microcoleaceae</taxon>
        <taxon>Microcoleus</taxon>
        <taxon>Microcoleus asticus</taxon>
    </lineage>
</organism>
<dbReference type="Gene3D" id="1.20.58.320">
    <property type="entry name" value="TPR-like"/>
    <property type="match status" value="1"/>
</dbReference>
<dbReference type="RefSeq" id="WP_422614728.1">
    <property type="nucleotide sequence ID" value="NZ_CAWPPK010000141.1"/>
</dbReference>
<evidence type="ECO:0000313" key="2">
    <source>
        <dbReference type="Proteomes" id="UP000702425"/>
    </source>
</evidence>
<dbReference type="Proteomes" id="UP000702425">
    <property type="component" value="Unassembled WGS sequence"/>
</dbReference>
<gene>
    <name evidence="1" type="ORF">E5S67_06225</name>
</gene>
<reference evidence="1 2" key="1">
    <citation type="journal article" date="2020" name="Sci. Rep.">
        <title>A novel cyanobacterial geosmin producer, revising GeoA distribution and dispersion patterns in Bacteria.</title>
        <authorList>
            <person name="Churro C."/>
            <person name="Semedo-Aguiar A.P."/>
            <person name="Silva A.D."/>
            <person name="Pereira-Leal J.B."/>
            <person name="Leite R.B."/>
        </authorList>
    </citation>
    <scope>NUCLEOTIDE SEQUENCE [LARGE SCALE GENOMIC DNA]</scope>
    <source>
        <strain evidence="1 2">IPMA8</strain>
    </source>
</reference>
<name>A0ABX2D6Z2_9CYAN</name>
<dbReference type="Pfam" id="PF06041">
    <property type="entry name" value="DUF924"/>
    <property type="match status" value="1"/>
</dbReference>
<dbReference type="SUPFAM" id="SSF48452">
    <property type="entry name" value="TPR-like"/>
    <property type="match status" value="1"/>
</dbReference>
<dbReference type="InterPro" id="IPR011990">
    <property type="entry name" value="TPR-like_helical_dom_sf"/>
</dbReference>
<dbReference type="InterPro" id="IPR010323">
    <property type="entry name" value="DUF924"/>
</dbReference>
<evidence type="ECO:0008006" key="3">
    <source>
        <dbReference type="Google" id="ProtNLM"/>
    </source>
</evidence>
<accession>A0ABX2D6Z2</accession>
<evidence type="ECO:0000313" key="1">
    <source>
        <dbReference type="EMBL" id="NQE38440.1"/>
    </source>
</evidence>
<proteinExistence type="predicted"/>
<dbReference type="EMBL" id="SRRZ01000225">
    <property type="protein sequence ID" value="NQE38440.1"/>
    <property type="molecule type" value="Genomic_DNA"/>
</dbReference>
<dbReference type="Gene3D" id="1.25.40.10">
    <property type="entry name" value="Tetratricopeptide repeat domain"/>
    <property type="match status" value="1"/>
</dbReference>
<sequence>MLPLLIERILWFGRSHSPEFGKVQKKWFEKDADFDAEVRSRFLPQYELAASGQLDSWQDSPENCLALILLLDQFPRNMFRATPQAFATDSKALATAEYAVNHNFDRELLTVQKLFIYLPLQHSENLENQQKSVELFRQLSGEPDSDSLIEYALQHLKIIERFGRFPHRNQILGRETTPEEAEFLKQPGSGF</sequence>
<keyword evidence="2" id="KW-1185">Reference proteome</keyword>